<proteinExistence type="predicted"/>
<accession>A0A6J6DEC1</accession>
<protein>
    <submittedName>
        <fullName evidence="1">Unannotated protein</fullName>
    </submittedName>
</protein>
<name>A0A6J6DEC1_9ZZZZ</name>
<dbReference type="EMBL" id="CAEZTH010000050">
    <property type="protein sequence ID" value="CAB4562357.1"/>
    <property type="molecule type" value="Genomic_DNA"/>
</dbReference>
<sequence length="335" mass="37398">MPKLLKLSIAACTVILLSGCSISPDSTNSTPASPEASEEAIVELTQEQITELITSLPEGKTLEALKAHYIAIDEAAKQLEPFEIEYTLGPTADPARVEKVVNQFSEKLKMYQFLGLESLNQDWVLASEKDYQWWVDFRSAQDPSFPVEMWNEEKNELGHCRLRADIFCGAGNTLNGKNYQNNVVGTAFTNRGIDYVSRHEAAHFYQAVFGYGGRCWMAEGQATFFETYLESSSRYRDEIISELRASKTDVAKLSESELLGLLTSDQICQGDSNIAYNLGMLGYEYLYMNFSFLDVHNLQVLSSTEGWDEAVSKVLGIEASELNAALAAYIFAETR</sequence>
<organism evidence="1">
    <name type="scientific">freshwater metagenome</name>
    <dbReference type="NCBI Taxonomy" id="449393"/>
    <lineage>
        <taxon>unclassified sequences</taxon>
        <taxon>metagenomes</taxon>
        <taxon>ecological metagenomes</taxon>
    </lineage>
</organism>
<dbReference type="PROSITE" id="PS51257">
    <property type="entry name" value="PROKAR_LIPOPROTEIN"/>
    <property type="match status" value="1"/>
</dbReference>
<gene>
    <name evidence="1" type="ORF">UFOPK1639_00532</name>
</gene>
<dbReference type="AlphaFoldDB" id="A0A6J6DEC1"/>
<reference evidence="1" key="1">
    <citation type="submission" date="2020-05" db="EMBL/GenBank/DDBJ databases">
        <authorList>
            <person name="Chiriac C."/>
            <person name="Salcher M."/>
            <person name="Ghai R."/>
            <person name="Kavagutti S V."/>
        </authorList>
    </citation>
    <scope>NUCLEOTIDE SEQUENCE</scope>
</reference>
<evidence type="ECO:0000313" key="1">
    <source>
        <dbReference type="EMBL" id="CAB4562357.1"/>
    </source>
</evidence>